<dbReference type="SUPFAM" id="SSF49785">
    <property type="entry name" value="Galactose-binding domain-like"/>
    <property type="match status" value="1"/>
</dbReference>
<feature type="signal peptide" evidence="2">
    <location>
        <begin position="1"/>
        <end position="25"/>
    </location>
</feature>
<dbReference type="InterPro" id="IPR008979">
    <property type="entry name" value="Galactose-bd-like_sf"/>
</dbReference>
<dbReference type="InterPro" id="IPR029058">
    <property type="entry name" value="AB_hydrolase_fold"/>
</dbReference>
<dbReference type="InterPro" id="IPR013736">
    <property type="entry name" value="Xaa-Pro_dipept_C"/>
</dbReference>
<dbReference type="Pfam" id="PF02129">
    <property type="entry name" value="Peptidase_S15"/>
    <property type="match status" value="1"/>
</dbReference>
<keyword evidence="2" id="KW-0732">Signal</keyword>
<feature type="chain" id="PRO_5026980644" description="Xaa-Pro dipeptidyl-peptidase C-terminal domain-containing protein" evidence="2">
    <location>
        <begin position="26"/>
        <end position="479"/>
    </location>
</feature>
<gene>
    <name evidence="4" type="ORF">AVDCRST_MAG85-3685</name>
</gene>
<keyword evidence="1" id="KW-0378">Hydrolase</keyword>
<dbReference type="InterPro" id="IPR005674">
    <property type="entry name" value="CocE/Ser_esterase"/>
</dbReference>
<organism evidence="4">
    <name type="scientific">uncultured Solirubrobacteraceae bacterium</name>
    <dbReference type="NCBI Taxonomy" id="1162706"/>
    <lineage>
        <taxon>Bacteria</taxon>
        <taxon>Bacillati</taxon>
        <taxon>Actinomycetota</taxon>
        <taxon>Thermoleophilia</taxon>
        <taxon>Solirubrobacterales</taxon>
        <taxon>Solirubrobacteraceae</taxon>
        <taxon>environmental samples</taxon>
    </lineage>
</organism>
<evidence type="ECO:0000259" key="3">
    <source>
        <dbReference type="SMART" id="SM00939"/>
    </source>
</evidence>
<dbReference type="EMBL" id="CADCVT010000412">
    <property type="protein sequence ID" value="CAA9531118.1"/>
    <property type="molecule type" value="Genomic_DNA"/>
</dbReference>
<dbReference type="Pfam" id="PF08530">
    <property type="entry name" value="PepX_C"/>
    <property type="match status" value="1"/>
</dbReference>
<dbReference type="AlphaFoldDB" id="A0A6J4TUY7"/>
<dbReference type="SMART" id="SM00939">
    <property type="entry name" value="PepX_C"/>
    <property type="match status" value="1"/>
</dbReference>
<dbReference type="SUPFAM" id="SSF53474">
    <property type="entry name" value="alpha/beta-Hydrolases"/>
    <property type="match status" value="1"/>
</dbReference>
<dbReference type="Gene3D" id="3.40.50.1820">
    <property type="entry name" value="alpha/beta hydrolase"/>
    <property type="match status" value="2"/>
</dbReference>
<protein>
    <recommendedName>
        <fullName evidence="3">Xaa-Pro dipeptidyl-peptidase C-terminal domain-containing protein</fullName>
    </recommendedName>
</protein>
<evidence type="ECO:0000313" key="4">
    <source>
        <dbReference type="EMBL" id="CAA9531118.1"/>
    </source>
</evidence>
<dbReference type="InterPro" id="IPR000383">
    <property type="entry name" value="Xaa-Pro-like_dom"/>
</dbReference>
<evidence type="ECO:0000256" key="1">
    <source>
        <dbReference type="ARBA" id="ARBA00022801"/>
    </source>
</evidence>
<sequence length="479" mass="51781">MRRRLSLLLIAVSALLCALAAPASAEEVPAGYTYEEAWFTAHDGVQLHAGVFLPADRKPGEKHPTIMVIGPYTAPNNGVTGAVSGGPNSEGPVIRFPELFKDAKILENRWAYVQVDARGFGGSGGCFEYYGPNEMKDTGTSVDWAASQPWSTGKVATWGKSYDGADSLLAVAARPKGLAAAVIQAPGLSAYTALWHQRVHYATGRYGTTPLYTVDDLTPPQNGSTITSPEYALAAVDAFKQNPTCRTDAMALMNTERNRDSGFWKDREPYKLAAGATTPVLWTHGFFDANTKPVHLDVWNALKGVKHAWFGQFTHVRGHEPEVGRKGFLEESMRFLDEHVRGVAPAQQDPAVTIQEGNGSGRWRAEEQWPPADAQTWRLPLKGGEYTNGPGNTGDGSGAGNGLWTLTKPLPHALHLAGEPAVDAQVFGDNVPDVNVVAHLYDVDPKGQARLVNRGATAATSPQFSDLSFSLYPQDWVFQ</sequence>
<name>A0A6J4TUY7_9ACTN</name>
<dbReference type="GO" id="GO:0008239">
    <property type="term" value="F:dipeptidyl-peptidase activity"/>
    <property type="evidence" value="ECO:0007669"/>
    <property type="project" value="InterPro"/>
</dbReference>
<dbReference type="NCBIfam" id="TIGR00976">
    <property type="entry name" value="CocE_NonD"/>
    <property type="match status" value="1"/>
</dbReference>
<evidence type="ECO:0000256" key="2">
    <source>
        <dbReference type="SAM" id="SignalP"/>
    </source>
</evidence>
<feature type="domain" description="Xaa-Pro dipeptidyl-peptidase C-terminal" evidence="3">
    <location>
        <begin position="333"/>
        <end position="477"/>
    </location>
</feature>
<accession>A0A6J4TUY7</accession>
<reference evidence="4" key="1">
    <citation type="submission" date="2020-02" db="EMBL/GenBank/DDBJ databases">
        <authorList>
            <person name="Meier V. D."/>
        </authorList>
    </citation>
    <scope>NUCLEOTIDE SEQUENCE</scope>
    <source>
        <strain evidence="4">AVDCRST_MAG85</strain>
    </source>
</reference>
<proteinExistence type="predicted"/>
<feature type="non-terminal residue" evidence="4">
    <location>
        <position position="479"/>
    </location>
</feature>